<organism evidence="2 3">
    <name type="scientific">Mytilus edulis</name>
    <name type="common">Blue mussel</name>
    <dbReference type="NCBI Taxonomy" id="6550"/>
    <lineage>
        <taxon>Eukaryota</taxon>
        <taxon>Metazoa</taxon>
        <taxon>Spiralia</taxon>
        <taxon>Lophotrochozoa</taxon>
        <taxon>Mollusca</taxon>
        <taxon>Bivalvia</taxon>
        <taxon>Autobranchia</taxon>
        <taxon>Pteriomorphia</taxon>
        <taxon>Mytilida</taxon>
        <taxon>Mytiloidea</taxon>
        <taxon>Mytilidae</taxon>
        <taxon>Mytilinae</taxon>
        <taxon>Mytilus</taxon>
    </lineage>
</organism>
<gene>
    <name evidence="2" type="ORF">MEDL_57009</name>
</gene>
<dbReference type="Proteomes" id="UP000683360">
    <property type="component" value="Unassembled WGS sequence"/>
</dbReference>
<reference evidence="2" key="1">
    <citation type="submission" date="2021-03" db="EMBL/GenBank/DDBJ databases">
        <authorList>
            <person name="Bekaert M."/>
        </authorList>
    </citation>
    <scope>NUCLEOTIDE SEQUENCE</scope>
</reference>
<proteinExistence type="predicted"/>
<keyword evidence="1" id="KW-0472">Membrane</keyword>
<dbReference type="EMBL" id="CAJPWZ010002753">
    <property type="protein sequence ID" value="CAG2244969.1"/>
    <property type="molecule type" value="Genomic_DNA"/>
</dbReference>
<keyword evidence="3" id="KW-1185">Reference proteome</keyword>
<evidence type="ECO:0000313" key="3">
    <source>
        <dbReference type="Proteomes" id="UP000683360"/>
    </source>
</evidence>
<sequence length="304" mass="35428">MYMRVHHRQHYEIINEFEEQQFVRLRPGGHLKRELDDYFSSLEKKTNQDDGDKELEKELRNIPVDGSKPHPFVKITHKHKKGKPWHSFLTEKLKRIKHYIASKLFSRENSTRTNDQRDNNYNTTEINITDENSTAIRHNDTKDLLEKILRVKRSKNYVDANEGWELQYSTTGKPGSTNKDSLKIGIDDNDIKGADKSKIKFILKMIFVTLGTILLISLIAYCFIKDPKTCIIAFGSGCPCLLYMCPCLMNKLKMYLEPNKIVQDQMNTYMPGLIIHEDGKLENYKPTPEEMECILDIVDIIVDK</sequence>
<evidence type="ECO:0000256" key="1">
    <source>
        <dbReference type="SAM" id="Phobius"/>
    </source>
</evidence>
<keyword evidence="1" id="KW-0812">Transmembrane</keyword>
<evidence type="ECO:0000313" key="2">
    <source>
        <dbReference type="EMBL" id="CAG2244969.1"/>
    </source>
</evidence>
<dbReference type="OrthoDB" id="6160486at2759"/>
<protein>
    <submittedName>
        <fullName evidence="2">Uncharacterized protein</fullName>
    </submittedName>
</protein>
<name>A0A8S3URF7_MYTED</name>
<keyword evidence="1" id="KW-1133">Transmembrane helix</keyword>
<comment type="caution">
    <text evidence="2">The sequence shown here is derived from an EMBL/GenBank/DDBJ whole genome shotgun (WGS) entry which is preliminary data.</text>
</comment>
<dbReference type="AlphaFoldDB" id="A0A8S3URF7"/>
<accession>A0A8S3URF7</accession>
<feature type="transmembrane region" description="Helical" evidence="1">
    <location>
        <begin position="201"/>
        <end position="224"/>
    </location>
</feature>